<dbReference type="PANTHER" id="PTHR38681:SF1">
    <property type="entry name" value="RETROVIRUS-RELATED POL POLYPROTEIN FROM TRANSPOSON 412-LIKE PROTEIN"/>
    <property type="match status" value="1"/>
</dbReference>
<dbReference type="Gene3D" id="3.30.420.10">
    <property type="entry name" value="Ribonuclease H-like superfamily/Ribonuclease H"/>
    <property type="match status" value="1"/>
</dbReference>
<accession>A0AAN7VID4</accession>
<dbReference type="Proteomes" id="UP001329430">
    <property type="component" value="Chromosome 1"/>
</dbReference>
<dbReference type="GO" id="GO:0003676">
    <property type="term" value="F:nucleic acid binding"/>
    <property type="evidence" value="ECO:0007669"/>
    <property type="project" value="InterPro"/>
</dbReference>
<organism evidence="1 2">
    <name type="scientific">Pyrocoelia pectoralis</name>
    <dbReference type="NCBI Taxonomy" id="417401"/>
    <lineage>
        <taxon>Eukaryota</taxon>
        <taxon>Metazoa</taxon>
        <taxon>Ecdysozoa</taxon>
        <taxon>Arthropoda</taxon>
        <taxon>Hexapoda</taxon>
        <taxon>Insecta</taxon>
        <taxon>Pterygota</taxon>
        <taxon>Neoptera</taxon>
        <taxon>Endopterygota</taxon>
        <taxon>Coleoptera</taxon>
        <taxon>Polyphaga</taxon>
        <taxon>Elateriformia</taxon>
        <taxon>Elateroidea</taxon>
        <taxon>Lampyridae</taxon>
        <taxon>Lampyrinae</taxon>
        <taxon>Pyrocoelia</taxon>
    </lineage>
</organism>
<name>A0AAN7VID4_9COLE</name>
<sequence length="140" mass="15972">MIERWHRSLKTAIKCHETSSWTNVLPTVLLGLRTCYKDNLKCSVAELVYGINLTLPGEFFINSTTPVTPNSFVDDLRQQMRALRPTSTSSPNNSQKVFVHPQLQSCTHVFLRVDAVTRPLQQPYTGPHRVIKKLITMCFN</sequence>
<comment type="caution">
    <text evidence="1">The sequence shown here is derived from an EMBL/GenBank/DDBJ whole genome shotgun (WGS) entry which is preliminary data.</text>
</comment>
<proteinExistence type="predicted"/>
<keyword evidence="2" id="KW-1185">Reference proteome</keyword>
<evidence type="ECO:0000313" key="2">
    <source>
        <dbReference type="Proteomes" id="UP001329430"/>
    </source>
</evidence>
<dbReference type="EMBL" id="JAVRBK010000001">
    <property type="protein sequence ID" value="KAK5649510.1"/>
    <property type="molecule type" value="Genomic_DNA"/>
</dbReference>
<protein>
    <submittedName>
        <fullName evidence="1">Uncharacterized protein</fullName>
    </submittedName>
</protein>
<dbReference type="AlphaFoldDB" id="A0AAN7VID4"/>
<dbReference type="InterPro" id="IPR036397">
    <property type="entry name" value="RNaseH_sf"/>
</dbReference>
<evidence type="ECO:0000313" key="1">
    <source>
        <dbReference type="EMBL" id="KAK5649510.1"/>
    </source>
</evidence>
<reference evidence="1 2" key="1">
    <citation type="journal article" date="2024" name="Insects">
        <title>An Improved Chromosome-Level Genome Assembly of the Firefly Pyrocoelia pectoralis.</title>
        <authorList>
            <person name="Fu X."/>
            <person name="Meyer-Rochow V.B."/>
            <person name="Ballantyne L."/>
            <person name="Zhu X."/>
        </authorList>
    </citation>
    <scope>NUCLEOTIDE SEQUENCE [LARGE SCALE GENOMIC DNA]</scope>
    <source>
        <strain evidence="1">XCY_ONT2</strain>
    </source>
</reference>
<gene>
    <name evidence="1" type="ORF">RI129_000539</name>
</gene>
<dbReference type="PANTHER" id="PTHR38681">
    <property type="entry name" value="RETROVIRUS-RELATED POL POLYPROTEIN FROM TRANSPOSON 412-LIKE PROTEIN-RELATED"/>
    <property type="match status" value="1"/>
</dbReference>